<evidence type="ECO:0000256" key="3">
    <source>
        <dbReference type="ARBA" id="ARBA00011738"/>
    </source>
</evidence>
<gene>
    <name evidence="15" type="ORF">GCM10010833_09530</name>
</gene>
<dbReference type="InterPro" id="IPR013815">
    <property type="entry name" value="ATP_grasp_subdomain_1"/>
</dbReference>
<keyword evidence="9 13" id="KW-0067">ATP-binding</keyword>
<dbReference type="NCBIfam" id="TIGR02068">
    <property type="entry name" value="cya_phycin_syn"/>
    <property type="match status" value="1"/>
</dbReference>
<comment type="catalytic activity">
    <reaction evidence="12">
        <text>[L-4-(L-arginin-2-N-yl)aspartate](n) + L-aspartate + ATP = [L-4-(L-arginin-2-N-yl)aspartate](n)-L-aspartate + ADP + phosphate + H(+)</text>
        <dbReference type="Rhea" id="RHEA:13277"/>
        <dbReference type="Rhea" id="RHEA-COMP:13728"/>
        <dbReference type="Rhea" id="RHEA-COMP:13733"/>
        <dbReference type="ChEBI" id="CHEBI:15378"/>
        <dbReference type="ChEBI" id="CHEBI:29991"/>
        <dbReference type="ChEBI" id="CHEBI:30616"/>
        <dbReference type="ChEBI" id="CHEBI:43474"/>
        <dbReference type="ChEBI" id="CHEBI:137986"/>
        <dbReference type="ChEBI" id="CHEBI:137990"/>
        <dbReference type="ChEBI" id="CHEBI:456216"/>
        <dbReference type="EC" id="6.3.2.29"/>
    </reaction>
</comment>
<organism evidence="15 16">
    <name type="scientific">Blastomonas aquatica</name>
    <dbReference type="NCBI Taxonomy" id="1510276"/>
    <lineage>
        <taxon>Bacteria</taxon>
        <taxon>Pseudomonadati</taxon>
        <taxon>Pseudomonadota</taxon>
        <taxon>Alphaproteobacteria</taxon>
        <taxon>Sphingomonadales</taxon>
        <taxon>Sphingomonadaceae</taxon>
        <taxon>Blastomonas</taxon>
    </lineage>
</organism>
<dbReference type="EMBL" id="BMGD01000002">
    <property type="protein sequence ID" value="GGB56916.1"/>
    <property type="molecule type" value="Genomic_DNA"/>
</dbReference>
<keyword evidence="8 13" id="KW-0547">Nucleotide-binding</keyword>
<dbReference type="SUPFAM" id="SSF53244">
    <property type="entry name" value="MurD-like peptide ligases, peptide-binding domain"/>
    <property type="match status" value="1"/>
</dbReference>
<evidence type="ECO:0000256" key="11">
    <source>
        <dbReference type="ARBA" id="ARBA00048094"/>
    </source>
</evidence>
<evidence type="ECO:0000256" key="7">
    <source>
        <dbReference type="ARBA" id="ARBA00022598"/>
    </source>
</evidence>
<dbReference type="Pfam" id="PF18921">
    <property type="entry name" value="Cyanophycin_syn"/>
    <property type="match status" value="1"/>
</dbReference>
<comment type="function">
    <text evidence="1">Catalyzes the ATP-dependent polymerization of arginine and aspartate to multi-L-arginyl-poly-L-aspartic acid (cyanophycin; a water-insoluble reserve polymer).</text>
</comment>
<evidence type="ECO:0000256" key="9">
    <source>
        <dbReference type="ARBA" id="ARBA00022840"/>
    </source>
</evidence>
<evidence type="ECO:0000256" key="12">
    <source>
        <dbReference type="ARBA" id="ARBA00048425"/>
    </source>
</evidence>
<dbReference type="InterPro" id="IPR011761">
    <property type="entry name" value="ATP-grasp"/>
</dbReference>
<evidence type="ECO:0000256" key="1">
    <source>
        <dbReference type="ARBA" id="ARBA00003184"/>
    </source>
</evidence>
<evidence type="ECO:0000256" key="8">
    <source>
        <dbReference type="ARBA" id="ARBA00022741"/>
    </source>
</evidence>
<comment type="catalytic activity">
    <reaction evidence="11">
        <text>[L-4-(L-arginin-2-N-yl)aspartate](n)-L-aspartate + L-arginine + ATP = [L-4-(L-arginin-2-N-yl)aspartate](n+1) + ADP + phosphate + H(+)</text>
        <dbReference type="Rhea" id="RHEA:23888"/>
        <dbReference type="Rhea" id="RHEA-COMP:13732"/>
        <dbReference type="Rhea" id="RHEA-COMP:13733"/>
        <dbReference type="ChEBI" id="CHEBI:15378"/>
        <dbReference type="ChEBI" id="CHEBI:30616"/>
        <dbReference type="ChEBI" id="CHEBI:32682"/>
        <dbReference type="ChEBI" id="CHEBI:43474"/>
        <dbReference type="ChEBI" id="CHEBI:137986"/>
        <dbReference type="ChEBI" id="CHEBI:137990"/>
        <dbReference type="ChEBI" id="CHEBI:456216"/>
        <dbReference type="EC" id="6.3.2.30"/>
    </reaction>
</comment>
<dbReference type="Pfam" id="PF08443">
    <property type="entry name" value="RimK"/>
    <property type="match status" value="1"/>
</dbReference>
<dbReference type="InterPro" id="IPR036565">
    <property type="entry name" value="Mur-like_cat_sf"/>
</dbReference>
<keyword evidence="16" id="KW-1185">Reference proteome</keyword>
<feature type="domain" description="ATP-grasp" evidence="14">
    <location>
        <begin position="237"/>
        <end position="490"/>
    </location>
</feature>
<comment type="subunit">
    <text evidence="3">Homodimer.</text>
</comment>
<dbReference type="InterPro" id="IPR004218">
    <property type="entry name" value="GSHS_ATP-bd"/>
</dbReference>
<evidence type="ECO:0000313" key="16">
    <source>
        <dbReference type="Proteomes" id="UP000614261"/>
    </source>
</evidence>
<dbReference type="PANTHER" id="PTHR23135:SF18">
    <property type="entry name" value="CYANOPHYCIN SYNTHETASE"/>
    <property type="match status" value="1"/>
</dbReference>
<dbReference type="EC" id="6.3.2.30" evidence="4"/>
<evidence type="ECO:0000313" key="15">
    <source>
        <dbReference type="EMBL" id="GGB56916.1"/>
    </source>
</evidence>
<comment type="caution">
    <text evidence="15">The sequence shown here is derived from an EMBL/GenBank/DDBJ whole genome shotgun (WGS) entry which is preliminary data.</text>
</comment>
<dbReference type="Gene3D" id="3.30.470.20">
    <property type="entry name" value="ATP-grasp fold, B domain"/>
    <property type="match status" value="1"/>
</dbReference>
<proteinExistence type="inferred from homology"/>
<dbReference type="InterPro" id="IPR044019">
    <property type="entry name" value="Cyanophycin_syn_N"/>
</dbReference>
<dbReference type="InterPro" id="IPR004101">
    <property type="entry name" value="Mur_ligase_C"/>
</dbReference>
<evidence type="ECO:0000256" key="13">
    <source>
        <dbReference type="PROSITE-ProRule" id="PRU00409"/>
    </source>
</evidence>
<evidence type="ECO:0000256" key="5">
    <source>
        <dbReference type="ARBA" id="ARBA00013005"/>
    </source>
</evidence>
<protein>
    <recommendedName>
        <fullName evidence="6">Cyanophycin synthetase</fullName>
        <ecNumber evidence="5">6.3.2.29</ecNumber>
        <ecNumber evidence="4">6.3.2.30</ecNumber>
    </recommendedName>
    <alternativeName>
        <fullName evidence="10">Cyanophycin synthase</fullName>
    </alternativeName>
</protein>
<dbReference type="Gene3D" id="3.30.1490.20">
    <property type="entry name" value="ATP-grasp fold, A domain"/>
    <property type="match status" value="1"/>
</dbReference>
<dbReference type="PROSITE" id="PS50975">
    <property type="entry name" value="ATP_GRASP"/>
    <property type="match status" value="1"/>
</dbReference>
<dbReference type="Proteomes" id="UP000614261">
    <property type="component" value="Unassembled WGS sequence"/>
</dbReference>
<dbReference type="PROSITE" id="PS01011">
    <property type="entry name" value="FOLYLPOLYGLU_SYNT_1"/>
    <property type="match status" value="1"/>
</dbReference>
<dbReference type="Gene3D" id="3.90.190.20">
    <property type="entry name" value="Mur ligase, C-terminal domain"/>
    <property type="match status" value="1"/>
</dbReference>
<dbReference type="InterPro" id="IPR018109">
    <property type="entry name" value="Folylpolyglutamate_synth_CS"/>
</dbReference>
<dbReference type="SUPFAM" id="SSF56059">
    <property type="entry name" value="Glutathione synthetase ATP-binding domain-like"/>
    <property type="match status" value="1"/>
</dbReference>
<dbReference type="Pfam" id="PF02875">
    <property type="entry name" value="Mur_ligase_C"/>
    <property type="match status" value="1"/>
</dbReference>
<dbReference type="EC" id="6.3.2.29" evidence="5"/>
<evidence type="ECO:0000259" key="14">
    <source>
        <dbReference type="PROSITE" id="PS50975"/>
    </source>
</evidence>
<dbReference type="Gene3D" id="3.40.1190.10">
    <property type="entry name" value="Mur-like, catalytic domain"/>
    <property type="match status" value="1"/>
</dbReference>
<dbReference type="Pfam" id="PF08245">
    <property type="entry name" value="Mur_ligase_M"/>
    <property type="match status" value="1"/>
</dbReference>
<evidence type="ECO:0000256" key="2">
    <source>
        <dbReference type="ARBA" id="ARBA00009060"/>
    </source>
</evidence>
<dbReference type="InterPro" id="IPR013651">
    <property type="entry name" value="ATP-grasp_RimK-type"/>
</dbReference>
<dbReference type="InterPro" id="IPR036615">
    <property type="entry name" value="Mur_ligase_C_dom_sf"/>
</dbReference>
<dbReference type="InterPro" id="IPR013221">
    <property type="entry name" value="Mur_ligase_cen"/>
</dbReference>
<evidence type="ECO:0000256" key="4">
    <source>
        <dbReference type="ARBA" id="ARBA00012968"/>
    </source>
</evidence>
<dbReference type="Pfam" id="PF02955">
    <property type="entry name" value="GSH-S_ATP"/>
    <property type="match status" value="1"/>
</dbReference>
<sequence length="904" mass="95184">MRVVERSIYRGPHLYSARPMIRIRLDLGALEDWPTNRLTGFAEALIEQLPGLSAHGCSYGQAGGLVRRMADGTWLGHVIEHVAIELQACAGATVTRGKTRSVKHQPGVYDILFSYADEISGMAAGRAAIALVDTLLPPGLRGTTGLDRLGSALLTPPTDTETTIAALRRLVIANGLGPSTAAIVREAQRRSIPVMRLNTGSLVQLGTGSRQRRIRASVTGSTSLIGAELAGNKHAAKQLLSEIGLPVPKGELVHNRQEIIAAAIRLGWPVVVKPLDGNQGRGVTTHVLNNVQLGAAFDAAAAISRRVIVEQMLLGTDHRFLVVAGRLVAVAERVPAHVIGNGRETIAELIARINDDPRRGNGHEAVLTRVRIDEVLHGFLRTHGHSLSTVPHAGEKIVLCGTANLSTGGTAIDRTDQVHPENAAIAVQAALALGLDVAGVDILSTDIRQSLRATGGGIVEVNAAPGLRMHIAPSQGTPRDVARPIVASLFPRGSQSRIPIFAITGTNGKTTTVRMVAKILGAAGYRVGFTSTTGVYIDGHRQIEGDASGPKSARKVLRNPVIDAAVFETARGGILREGLGFDACDVGAVLNVTEDHLGLKGVNSTGDLARVKSVVVESVKRRGHSILNADDPLTVAIARHARGTIVWFSGDSSAVERGPVQRHIADGGTAVVRCADSIVLCRDGERFPVIPVDQIPATVGGAAEFNVLNALAATAMTAAYGIPVLVIAAGLASFHASFEDSPGRLNIVEAHGVTIIVDYAHNPAALGALAKLLDHYRGRGRLMGMIGLPGDRRDSDLRDIGAQAAGIFDEIMFREGPDGRGREAGTMNALMAQGALATGKDPATIHLLVNEADATDFCLKRARPGDVVVLTPTDIDGIWARVQAFASAHPNEYWGATLTQMANG</sequence>
<reference evidence="16" key="1">
    <citation type="journal article" date="2019" name="Int. J. Syst. Evol. Microbiol.">
        <title>The Global Catalogue of Microorganisms (GCM) 10K type strain sequencing project: providing services to taxonomists for standard genome sequencing and annotation.</title>
        <authorList>
            <consortium name="The Broad Institute Genomics Platform"/>
            <consortium name="The Broad Institute Genome Sequencing Center for Infectious Disease"/>
            <person name="Wu L."/>
            <person name="Ma J."/>
        </authorList>
    </citation>
    <scope>NUCLEOTIDE SEQUENCE [LARGE SCALE GENOMIC DNA]</scope>
    <source>
        <strain evidence="16">CGMCC 1.12851</strain>
    </source>
</reference>
<dbReference type="PANTHER" id="PTHR23135">
    <property type="entry name" value="MUR LIGASE FAMILY MEMBER"/>
    <property type="match status" value="1"/>
</dbReference>
<accession>A0ABQ1J2A5</accession>
<dbReference type="InterPro" id="IPR011810">
    <property type="entry name" value="Cya_phycin_syn"/>
</dbReference>
<name>A0ABQ1J2A5_9SPHN</name>
<keyword evidence="7" id="KW-0436">Ligase</keyword>
<evidence type="ECO:0000256" key="10">
    <source>
        <dbReference type="ARBA" id="ARBA00031353"/>
    </source>
</evidence>
<dbReference type="NCBIfam" id="NF010623">
    <property type="entry name" value="PRK14016.1"/>
    <property type="match status" value="1"/>
</dbReference>
<dbReference type="SUPFAM" id="SSF53623">
    <property type="entry name" value="MurD-like peptide ligases, catalytic domain"/>
    <property type="match status" value="1"/>
</dbReference>
<comment type="similarity">
    <text evidence="2">In the C-terminal section; belongs to the MurCDEF family.</text>
</comment>
<evidence type="ECO:0000256" key="6">
    <source>
        <dbReference type="ARBA" id="ARBA00022036"/>
    </source>
</evidence>